<accession>A0AA39ME44</accession>
<proteinExistence type="predicted"/>
<dbReference type="GeneID" id="85362416"/>
<name>A0AA39ME44_ARMTA</name>
<reference evidence="1" key="1">
    <citation type="submission" date="2023-06" db="EMBL/GenBank/DDBJ databases">
        <authorList>
            <consortium name="Lawrence Berkeley National Laboratory"/>
            <person name="Ahrendt S."/>
            <person name="Sahu N."/>
            <person name="Indic B."/>
            <person name="Wong-Bajracharya J."/>
            <person name="Merenyi Z."/>
            <person name="Ke H.-M."/>
            <person name="Monk M."/>
            <person name="Kocsube S."/>
            <person name="Drula E."/>
            <person name="Lipzen A."/>
            <person name="Balint B."/>
            <person name="Henrissat B."/>
            <person name="Andreopoulos B."/>
            <person name="Martin F.M."/>
            <person name="Harder C.B."/>
            <person name="Rigling D."/>
            <person name="Ford K.L."/>
            <person name="Foster G.D."/>
            <person name="Pangilinan J."/>
            <person name="Papanicolaou A."/>
            <person name="Barry K."/>
            <person name="LaButti K."/>
            <person name="Viragh M."/>
            <person name="Koriabine M."/>
            <person name="Yan M."/>
            <person name="Riley R."/>
            <person name="Champramary S."/>
            <person name="Plett K.L."/>
            <person name="Tsai I.J."/>
            <person name="Slot J."/>
            <person name="Sipos G."/>
            <person name="Plett J."/>
            <person name="Nagy L.G."/>
            <person name="Grigoriev I.V."/>
        </authorList>
    </citation>
    <scope>NUCLEOTIDE SEQUENCE</scope>
    <source>
        <strain evidence="1">CCBAS 213</strain>
    </source>
</reference>
<organism evidence="1 2">
    <name type="scientific">Armillaria tabescens</name>
    <name type="common">Ringless honey mushroom</name>
    <name type="synonym">Agaricus tabescens</name>
    <dbReference type="NCBI Taxonomy" id="1929756"/>
    <lineage>
        <taxon>Eukaryota</taxon>
        <taxon>Fungi</taxon>
        <taxon>Dikarya</taxon>
        <taxon>Basidiomycota</taxon>
        <taxon>Agaricomycotina</taxon>
        <taxon>Agaricomycetes</taxon>
        <taxon>Agaricomycetidae</taxon>
        <taxon>Agaricales</taxon>
        <taxon>Marasmiineae</taxon>
        <taxon>Physalacriaceae</taxon>
        <taxon>Desarmillaria</taxon>
    </lineage>
</organism>
<gene>
    <name evidence="1" type="ORF">EV420DRAFT_1657553</name>
</gene>
<dbReference type="Proteomes" id="UP001175211">
    <property type="component" value="Unassembled WGS sequence"/>
</dbReference>
<dbReference type="RefSeq" id="XP_060321278.1">
    <property type="nucleotide sequence ID" value="XM_060478868.1"/>
</dbReference>
<keyword evidence="2" id="KW-1185">Reference proteome</keyword>
<dbReference type="EMBL" id="JAUEPS010000548">
    <property type="protein sequence ID" value="KAK0430473.1"/>
    <property type="molecule type" value="Genomic_DNA"/>
</dbReference>
<sequence length="301" mass="33168">MTLRRVASLSGDEASSLQDWEHEYEIDVGVDWDFWIFTSSFTARKEPPMDVVDPPPCPPGSPFPREFRTTPPALHPTSKSATTFLLNSQYHSPRLCPLLAATADSLTFPSFTHHDFCSASGTAVTMSKPFGGAAAAPQTVDKPIVVAVSPPSPPVTSSLPLTATATSLELQVLVVVDVVLMPPTTFSRYYSLPRFSRRLRPFSGLKRSDDEWNSSITTKGHYGDRGYGSPLRRLKPAHLPHPPFYTDDDFLPAFKCHGNSIFEEPIFQKSYEDRINGLRHRCCPAAAATSQHSLLCGLLHP</sequence>
<comment type="caution">
    <text evidence="1">The sequence shown here is derived from an EMBL/GenBank/DDBJ whole genome shotgun (WGS) entry which is preliminary data.</text>
</comment>
<evidence type="ECO:0000313" key="1">
    <source>
        <dbReference type="EMBL" id="KAK0430473.1"/>
    </source>
</evidence>
<dbReference type="AlphaFoldDB" id="A0AA39ME44"/>
<protein>
    <submittedName>
        <fullName evidence="1">Uncharacterized protein</fullName>
    </submittedName>
</protein>
<evidence type="ECO:0000313" key="2">
    <source>
        <dbReference type="Proteomes" id="UP001175211"/>
    </source>
</evidence>